<sequence>VLLFRAQAHFTLTQQWLILAALAYYFDDRIRSGPVRYLLPFAVLLFLAGGIHPYFLLMVVLIALAATGRLLLEHRMTILWSCVAAAGLATVCLATLVIFGYLTPGAATSADRYGSYSMNLLAPIDPQQFDALLFTELPIGAHQYEGYSYLGLGLIVLLVVGVACAVGRGGRGKAVLKPTILPLAILSVVCLALAVSPTVTLGSWRLFDVPLPELVVDALSPFQGSARLFWPAYYLLIVAAPVLVQRNMSRRWALTLIAGMLVVQAVDVSSLHSTIRSLRTEETRQLRADVWRKLGEAHAHLVVVPAYQCGWETTPDGKPGFGTFGRLAIDQHMTINSYYATRTTDKSKDYFCEQLPKQLLSSGLAEDTAYVFSPDFLAELISAGQITQHFCREADGFLLCARDPRRSGLADGLLQRYFPPTALDQELLFGPQASPGLLLDGGWSFGEDWGRWTGATEASLSFRLAQAPIVPLGVAMKVRAFAPNSLPPRRVRVVIDGTEVADWSFTTDTAEVRTFAIPASAINPSGIVTVHFELPDARRPIDLGASSETRLLGLAAAGLRVFRAQ</sequence>
<gene>
    <name evidence="4" type="ORF">C8E89_13251</name>
</gene>
<keyword evidence="1" id="KW-0472">Membrane</keyword>
<evidence type="ECO:0000259" key="2">
    <source>
        <dbReference type="Pfam" id="PF19830"/>
    </source>
</evidence>
<evidence type="ECO:0000256" key="1">
    <source>
        <dbReference type="SAM" id="Phobius"/>
    </source>
</evidence>
<dbReference type="Proteomes" id="UP000247781">
    <property type="component" value="Unassembled WGS sequence"/>
</dbReference>
<comment type="caution">
    <text evidence="4">The sequence shown here is derived from an EMBL/GenBank/DDBJ whole genome shotgun (WGS) entry which is preliminary data.</text>
</comment>
<feature type="non-terminal residue" evidence="4">
    <location>
        <position position="1"/>
    </location>
</feature>
<reference evidence="4 5" key="2">
    <citation type="submission" date="2018-06" db="EMBL/GenBank/DDBJ databases">
        <title>Sequencing of bacterial isolates from soil warming experiment in Harvard Forest, Massachusetts, USA.</title>
        <authorList>
            <person name="Deangelis K.PhD."/>
        </authorList>
    </citation>
    <scope>NUCLEOTIDE SEQUENCE [LARGE SCALE GENOMIC DNA]</scope>
    <source>
        <strain evidence="4 5">GAS496</strain>
    </source>
</reference>
<feature type="domain" description="DUF6311" evidence="2">
    <location>
        <begin position="1"/>
        <end position="269"/>
    </location>
</feature>
<evidence type="ECO:0000259" key="3">
    <source>
        <dbReference type="Pfam" id="PF25853"/>
    </source>
</evidence>
<evidence type="ECO:0000313" key="4">
    <source>
        <dbReference type="EMBL" id="PXX00851.1"/>
    </source>
</evidence>
<evidence type="ECO:0000313" key="5">
    <source>
        <dbReference type="Proteomes" id="UP000247781"/>
    </source>
</evidence>
<keyword evidence="1" id="KW-1133">Transmembrane helix</keyword>
<feature type="transmembrane region" description="Helical" evidence="1">
    <location>
        <begin position="227"/>
        <end position="244"/>
    </location>
</feature>
<organism evidence="4 5">
    <name type="scientific">Mycolicibacterium moriokaense</name>
    <dbReference type="NCBI Taxonomy" id="39691"/>
    <lineage>
        <taxon>Bacteria</taxon>
        <taxon>Bacillati</taxon>
        <taxon>Actinomycetota</taxon>
        <taxon>Actinomycetes</taxon>
        <taxon>Mycobacteriales</taxon>
        <taxon>Mycobacteriaceae</taxon>
        <taxon>Mycolicibacterium</taxon>
    </lineage>
</organism>
<dbReference type="RefSeq" id="WP_181428470.1">
    <property type="nucleotide sequence ID" value="NZ_QJJU01000032.1"/>
</dbReference>
<reference evidence="5" key="1">
    <citation type="submission" date="2018-05" db="EMBL/GenBank/DDBJ databases">
        <authorList>
            <person name="Deangelis K."/>
            <person name="Huntemann M."/>
            <person name="Clum A."/>
            <person name="Pillay M."/>
            <person name="Palaniappan K."/>
            <person name="Varghese N."/>
            <person name="Mikhailova N."/>
            <person name="Stamatis D."/>
            <person name="Reddy T."/>
            <person name="Daum C."/>
            <person name="Shapiro N."/>
            <person name="Ivanova N."/>
            <person name="Kyrpides N."/>
            <person name="Woyke T."/>
        </authorList>
    </citation>
    <scope>NUCLEOTIDE SEQUENCE [LARGE SCALE GENOMIC DNA]</scope>
    <source>
        <strain evidence="5">GAS496</strain>
    </source>
</reference>
<feature type="transmembrane region" description="Helical" evidence="1">
    <location>
        <begin position="179"/>
        <end position="207"/>
    </location>
</feature>
<dbReference type="Pfam" id="PF19830">
    <property type="entry name" value="DUF6311"/>
    <property type="match status" value="1"/>
</dbReference>
<feature type="domain" description="DUF6311" evidence="3">
    <location>
        <begin position="291"/>
        <end position="401"/>
    </location>
</feature>
<dbReference type="Pfam" id="PF25853">
    <property type="entry name" value="DUF6311_C"/>
    <property type="match status" value="1"/>
</dbReference>
<accession>A0A318HCE3</accession>
<dbReference type="EMBL" id="QJJU01000032">
    <property type="protein sequence ID" value="PXX00851.1"/>
    <property type="molecule type" value="Genomic_DNA"/>
</dbReference>
<dbReference type="InterPro" id="IPR058671">
    <property type="entry name" value="DUF6311_C"/>
</dbReference>
<keyword evidence="5" id="KW-1185">Reference proteome</keyword>
<name>A0A318HCE3_9MYCO</name>
<feature type="transmembrane region" description="Helical" evidence="1">
    <location>
        <begin position="78"/>
        <end position="102"/>
    </location>
</feature>
<dbReference type="AlphaFoldDB" id="A0A318HCE3"/>
<feature type="transmembrane region" description="Helical" evidence="1">
    <location>
        <begin position="38"/>
        <end position="66"/>
    </location>
</feature>
<feature type="transmembrane region" description="Helical" evidence="1">
    <location>
        <begin position="147"/>
        <end position="167"/>
    </location>
</feature>
<dbReference type="InterPro" id="IPR046278">
    <property type="entry name" value="DUF6311"/>
</dbReference>
<feature type="transmembrane region" description="Helical" evidence="1">
    <location>
        <begin position="251"/>
        <end position="271"/>
    </location>
</feature>
<protein>
    <submittedName>
        <fullName evidence="4">Uncharacterized protein</fullName>
    </submittedName>
</protein>
<proteinExistence type="predicted"/>
<keyword evidence="1" id="KW-0812">Transmembrane</keyword>